<keyword evidence="3 7" id="KW-0812">Transmembrane</keyword>
<feature type="transmembrane region" description="Helical" evidence="7">
    <location>
        <begin position="539"/>
        <end position="563"/>
    </location>
</feature>
<comment type="similarity">
    <text evidence="6">Belongs to the ABC-4 integral membrane protein family.</text>
</comment>
<keyword evidence="5 7" id="KW-0472">Membrane</keyword>
<evidence type="ECO:0000313" key="10">
    <source>
        <dbReference type="Proteomes" id="UP000320179"/>
    </source>
</evidence>
<evidence type="ECO:0000256" key="6">
    <source>
        <dbReference type="ARBA" id="ARBA00038076"/>
    </source>
</evidence>
<evidence type="ECO:0000256" key="1">
    <source>
        <dbReference type="ARBA" id="ARBA00004651"/>
    </source>
</evidence>
<feature type="transmembrane region" description="Helical" evidence="7">
    <location>
        <begin position="584"/>
        <end position="612"/>
    </location>
</feature>
<evidence type="ECO:0000256" key="2">
    <source>
        <dbReference type="ARBA" id="ARBA00022475"/>
    </source>
</evidence>
<dbReference type="PANTHER" id="PTHR30572:SF4">
    <property type="entry name" value="ABC TRANSPORTER PERMEASE YTRF"/>
    <property type="match status" value="1"/>
</dbReference>
<dbReference type="Proteomes" id="UP000320179">
    <property type="component" value="Chromosome"/>
</dbReference>
<keyword evidence="4 7" id="KW-1133">Transmembrane helix</keyword>
<gene>
    <name evidence="9" type="ORF">BHS09_07935</name>
</gene>
<organism evidence="9 10">
    <name type="scientific">Myxococcus xanthus</name>
    <dbReference type="NCBI Taxonomy" id="34"/>
    <lineage>
        <taxon>Bacteria</taxon>
        <taxon>Pseudomonadati</taxon>
        <taxon>Myxococcota</taxon>
        <taxon>Myxococcia</taxon>
        <taxon>Myxococcales</taxon>
        <taxon>Cystobacterineae</taxon>
        <taxon>Myxococcaceae</taxon>
        <taxon>Myxococcus</taxon>
    </lineage>
</organism>
<proteinExistence type="inferred from homology"/>
<dbReference type="Pfam" id="PF02687">
    <property type="entry name" value="FtsX"/>
    <property type="match status" value="1"/>
</dbReference>
<dbReference type="EMBL" id="CP017174">
    <property type="protein sequence ID" value="QDE66947.1"/>
    <property type="molecule type" value="Genomic_DNA"/>
</dbReference>
<dbReference type="InterPro" id="IPR050250">
    <property type="entry name" value="Macrolide_Exporter_MacB"/>
</dbReference>
<evidence type="ECO:0000256" key="7">
    <source>
        <dbReference type="SAM" id="Phobius"/>
    </source>
</evidence>
<feature type="transmembrane region" description="Helical" evidence="7">
    <location>
        <begin position="640"/>
        <end position="661"/>
    </location>
</feature>
<comment type="subcellular location">
    <subcellularLocation>
        <location evidence="1">Cell membrane</location>
        <topology evidence="1">Multi-pass membrane protein</topology>
    </subcellularLocation>
</comment>
<dbReference type="AlphaFoldDB" id="A0AAE6FXG8"/>
<dbReference type="GO" id="GO:0022857">
    <property type="term" value="F:transmembrane transporter activity"/>
    <property type="evidence" value="ECO:0007669"/>
    <property type="project" value="TreeGrafter"/>
</dbReference>
<dbReference type="PANTHER" id="PTHR30572">
    <property type="entry name" value="MEMBRANE COMPONENT OF TRANSPORTER-RELATED"/>
    <property type="match status" value="1"/>
</dbReference>
<sequence length="682" mass="73243">MLFHFALQSVRSRPRSWLVGLLAASMAALLTLGLSLVGSIYDGTRLSMIESGAGHLQVYNANSAEGPQMSLGPGGAPEMVPLPDYARTRELLLGVDGVRDVVPLEVGTGRVFRGNYLDEKLSAVRDVARAPVSAERDARLGRMADDLRRALERVARDSRRREEAFSQSAGSDEDTRALEQALTPSFWERFVAEPLPVLEFLENRVAKQVGEGESMYLDYVGTDLGGFAKAFGRFELVSGELPPRGTRGLLLGQAVYERSFKLPMAVRLDELKRERERGATFAGDERLGTLVERSLAEIPDLLSRLDVERATALRAALEAVLGQPGELEPLLEKFWALDDGNFDARFQAFYSTLAPHLPLYRVRPGDTLVLKGTLDNDPGVAVKVWGTYRFRGLGGDGSQANGASLLDLATVRHLSGRMTREQMEEAKQLLASVGMDAKAEAPSFDTFSPPQMLDAEPSAPTDEAPAPTFARASLPPTFDAADLEDGIFHAALVLTQDADPDAVAERIQQLAQAKGVPLATADWREVGGFVTGMVGMTQVLLVALGGMMGLFVLGVSAGTLLLLARERVGEVGTLRAVGMQRRDVFLGLMLEGLVLGLVGSLLGHGLGAALLWGLGSDGIAVRDEALQFFLGGAVLRPELAAWHAAVVGIGVTLVVLVATWIPAWRGSAVTPAVAMRLREMDG</sequence>
<dbReference type="RefSeq" id="WP_140788733.1">
    <property type="nucleotide sequence ID" value="NZ_CP017169.1"/>
</dbReference>
<protein>
    <submittedName>
        <fullName evidence="9">Permease</fullName>
    </submittedName>
</protein>
<name>A0AAE6FXG8_MYXXA</name>
<dbReference type="InterPro" id="IPR003838">
    <property type="entry name" value="ABC3_permease_C"/>
</dbReference>
<evidence type="ECO:0000313" key="9">
    <source>
        <dbReference type="EMBL" id="QDE66947.1"/>
    </source>
</evidence>
<accession>A0AAE6FXG8</accession>
<evidence type="ECO:0000256" key="3">
    <source>
        <dbReference type="ARBA" id="ARBA00022692"/>
    </source>
</evidence>
<keyword evidence="2" id="KW-1003">Cell membrane</keyword>
<evidence type="ECO:0000256" key="5">
    <source>
        <dbReference type="ARBA" id="ARBA00023136"/>
    </source>
</evidence>
<reference evidence="9 10" key="1">
    <citation type="journal article" date="2019" name="Science">
        <title>Social genes are selection hotspots in kin groups of a soil microbe.</title>
        <authorList>
            <person name="Wielgoss S."/>
            <person name="Wolfensberger R."/>
            <person name="Sun L."/>
            <person name="Fiegna F."/>
            <person name="Velicer G.J."/>
        </authorList>
    </citation>
    <scope>NUCLEOTIDE SEQUENCE [LARGE SCALE GENOMIC DNA]</scope>
    <source>
        <strain evidence="9 10">MC3.5.9c15</strain>
    </source>
</reference>
<evidence type="ECO:0000256" key="4">
    <source>
        <dbReference type="ARBA" id="ARBA00022989"/>
    </source>
</evidence>
<dbReference type="GO" id="GO:0005886">
    <property type="term" value="C:plasma membrane"/>
    <property type="evidence" value="ECO:0007669"/>
    <property type="project" value="UniProtKB-SubCell"/>
</dbReference>
<feature type="domain" description="ABC3 transporter permease C-terminal" evidence="8">
    <location>
        <begin position="547"/>
        <end position="667"/>
    </location>
</feature>
<evidence type="ECO:0000259" key="8">
    <source>
        <dbReference type="Pfam" id="PF02687"/>
    </source>
</evidence>